<dbReference type="Proteomes" id="UP001595604">
    <property type="component" value="Unassembled WGS sequence"/>
</dbReference>
<name>A0ABV7IQQ0_9SPHN</name>
<gene>
    <name evidence="1" type="ORF">ACFOD9_12115</name>
</gene>
<evidence type="ECO:0000313" key="1">
    <source>
        <dbReference type="EMBL" id="MFC3174995.1"/>
    </source>
</evidence>
<dbReference type="RefSeq" id="WP_379510371.1">
    <property type="nucleotide sequence ID" value="NZ_JBHRTQ010000010.1"/>
</dbReference>
<dbReference type="InterPro" id="IPR024787">
    <property type="entry name" value="EcsC"/>
</dbReference>
<protein>
    <submittedName>
        <fullName evidence="1">EcsC family protein</fullName>
    </submittedName>
</protein>
<dbReference type="EMBL" id="JBHRTQ010000010">
    <property type="protein sequence ID" value="MFC3174995.1"/>
    <property type="molecule type" value="Genomic_DNA"/>
</dbReference>
<organism evidence="1 2">
    <name type="scientific">Novosphingobium bradum</name>
    <dbReference type="NCBI Taxonomy" id="1737444"/>
    <lineage>
        <taxon>Bacteria</taxon>
        <taxon>Pseudomonadati</taxon>
        <taxon>Pseudomonadota</taxon>
        <taxon>Alphaproteobacteria</taxon>
        <taxon>Sphingomonadales</taxon>
        <taxon>Sphingomonadaceae</taxon>
        <taxon>Novosphingobium</taxon>
    </lineage>
</organism>
<evidence type="ECO:0000313" key="2">
    <source>
        <dbReference type="Proteomes" id="UP001595604"/>
    </source>
</evidence>
<sequence length="274" mass="29378">MTDYGNACSGFDDVQMAELIGIATTYREAGGLVVKISNLLGNKVEDVLAKVPEGMRHVIDDASDLALRGAYLAASATQADEASDTYLNRALNYFRGERWHKVASGVSGAIGGAGGLATTAADLAATTTLIMRSIQQIAAGYGEDIATEEVRLQCLAVFGFGGPLTEDDDVETGLYGVRIALATGRTLEAALKLIVPRFGMMVSEKVLAQAAPILGAVAGATINPIFTAYYQDMAHVHFRLRRLEGQHDPEQVRACFERIVRSQREANAKRKRGR</sequence>
<proteinExistence type="predicted"/>
<keyword evidence="2" id="KW-1185">Reference proteome</keyword>
<dbReference type="Pfam" id="PF12787">
    <property type="entry name" value="EcsC"/>
    <property type="match status" value="1"/>
</dbReference>
<dbReference type="PANTHER" id="PTHR41260:SF1">
    <property type="entry name" value="PROTEIN ECSC"/>
    <property type="match status" value="1"/>
</dbReference>
<accession>A0ABV7IQQ0</accession>
<dbReference type="PANTHER" id="PTHR41260">
    <property type="entry name" value="PROTEIN ECSC"/>
    <property type="match status" value="1"/>
</dbReference>
<comment type="caution">
    <text evidence="1">The sequence shown here is derived from an EMBL/GenBank/DDBJ whole genome shotgun (WGS) entry which is preliminary data.</text>
</comment>
<reference evidence="2" key="1">
    <citation type="journal article" date="2019" name="Int. J. Syst. Evol. Microbiol.">
        <title>The Global Catalogue of Microorganisms (GCM) 10K type strain sequencing project: providing services to taxonomists for standard genome sequencing and annotation.</title>
        <authorList>
            <consortium name="The Broad Institute Genomics Platform"/>
            <consortium name="The Broad Institute Genome Sequencing Center for Infectious Disease"/>
            <person name="Wu L."/>
            <person name="Ma J."/>
        </authorList>
    </citation>
    <scope>NUCLEOTIDE SEQUENCE [LARGE SCALE GENOMIC DNA]</scope>
    <source>
        <strain evidence="2">KCTC 42984</strain>
    </source>
</reference>